<dbReference type="InterPro" id="IPR024029">
    <property type="entry name" value="Pyridox_Oxase_FMN-dep"/>
</dbReference>
<evidence type="ECO:0000313" key="3">
    <source>
        <dbReference type="Proteomes" id="UP001595420"/>
    </source>
</evidence>
<keyword evidence="3" id="KW-1185">Reference proteome</keyword>
<dbReference type="Proteomes" id="UP001595420">
    <property type="component" value="Unassembled WGS sequence"/>
</dbReference>
<sequence length="205" mass="21647">MNDPHAVTSLAALEALYGEVNANSQLKVRRDIDVPSRDFIARSPFCILSTRGADGAVHGTPRGDAPGFVHVLSGTEIALPDRRGNNRLDALRDIVADPQVALLFLIPGVGETLRVAGRGTITADPALCSQLAEQGRAPTTVLRIAVEEVYFQCARALLRSGLWGSTPRPAGVPTAGQFLKSATAGAFDAETYDAEAPARLAANLY</sequence>
<organism evidence="2 3">
    <name type="scientific">Falsiroseomonas tokyonensis</name>
    <dbReference type="NCBI Taxonomy" id="430521"/>
    <lineage>
        <taxon>Bacteria</taxon>
        <taxon>Pseudomonadati</taxon>
        <taxon>Pseudomonadota</taxon>
        <taxon>Alphaproteobacteria</taxon>
        <taxon>Acetobacterales</taxon>
        <taxon>Roseomonadaceae</taxon>
        <taxon>Falsiroseomonas</taxon>
    </lineage>
</organism>
<dbReference type="PANTHER" id="PTHR42815">
    <property type="entry name" value="FAD-BINDING, PUTATIVE (AFU_ORTHOLOGUE AFUA_6G07600)-RELATED"/>
    <property type="match status" value="1"/>
</dbReference>
<proteinExistence type="predicted"/>
<gene>
    <name evidence="2" type="ORF">ACFOD3_08150</name>
</gene>
<reference evidence="3" key="1">
    <citation type="journal article" date="2019" name="Int. J. Syst. Evol. Microbiol.">
        <title>The Global Catalogue of Microorganisms (GCM) 10K type strain sequencing project: providing services to taxonomists for standard genome sequencing and annotation.</title>
        <authorList>
            <consortium name="The Broad Institute Genomics Platform"/>
            <consortium name="The Broad Institute Genome Sequencing Center for Infectious Disease"/>
            <person name="Wu L."/>
            <person name="Ma J."/>
        </authorList>
    </citation>
    <scope>NUCLEOTIDE SEQUENCE [LARGE SCALE GENOMIC DNA]</scope>
    <source>
        <strain evidence="3">CGMCC 1.16855</strain>
    </source>
</reference>
<dbReference type="RefSeq" id="WP_216835941.1">
    <property type="nucleotide sequence ID" value="NZ_JAFNJS010000002.1"/>
</dbReference>
<evidence type="ECO:0000313" key="2">
    <source>
        <dbReference type="EMBL" id="MFC2999862.1"/>
    </source>
</evidence>
<dbReference type="EMBL" id="JBHRSB010000002">
    <property type="protein sequence ID" value="MFC2999862.1"/>
    <property type="molecule type" value="Genomic_DNA"/>
</dbReference>
<feature type="domain" description="Pyridoxamine 5'-phosphate oxidase N-terminal" evidence="1">
    <location>
        <begin position="37"/>
        <end position="153"/>
    </location>
</feature>
<name>A0ABV7BQH9_9PROT</name>
<dbReference type="NCBIfam" id="TIGR04025">
    <property type="entry name" value="PPOX_FMN_DR2398"/>
    <property type="match status" value="1"/>
</dbReference>
<dbReference type="Pfam" id="PF01243">
    <property type="entry name" value="PNPOx_N"/>
    <property type="match status" value="1"/>
</dbReference>
<comment type="caution">
    <text evidence="2">The sequence shown here is derived from an EMBL/GenBank/DDBJ whole genome shotgun (WGS) entry which is preliminary data.</text>
</comment>
<evidence type="ECO:0000259" key="1">
    <source>
        <dbReference type="Pfam" id="PF01243"/>
    </source>
</evidence>
<protein>
    <submittedName>
        <fullName evidence="2">Pyridoxamine 5'-phosphate oxidase family protein</fullName>
    </submittedName>
</protein>
<dbReference type="InterPro" id="IPR011576">
    <property type="entry name" value="Pyridox_Oxase_N"/>
</dbReference>
<accession>A0ABV7BQH9</accession>
<dbReference type="PANTHER" id="PTHR42815:SF2">
    <property type="entry name" value="FAD-BINDING, PUTATIVE (AFU_ORTHOLOGUE AFUA_6G07600)-RELATED"/>
    <property type="match status" value="1"/>
</dbReference>